<dbReference type="Pfam" id="PF01965">
    <property type="entry name" value="DJ-1_PfpI"/>
    <property type="match status" value="1"/>
</dbReference>
<dbReference type="InterPro" id="IPR052158">
    <property type="entry name" value="INH-QAR"/>
</dbReference>
<dbReference type="SUPFAM" id="SSF46689">
    <property type="entry name" value="Homeodomain-like"/>
    <property type="match status" value="2"/>
</dbReference>
<dbReference type="Gene3D" id="1.10.10.60">
    <property type="entry name" value="Homeodomain-like"/>
    <property type="match status" value="2"/>
</dbReference>
<evidence type="ECO:0000259" key="4">
    <source>
        <dbReference type="PROSITE" id="PS01124"/>
    </source>
</evidence>
<name>A0A0H2X872_XANC8</name>
<dbReference type="InterPro" id="IPR002818">
    <property type="entry name" value="DJ-1/PfpI"/>
</dbReference>
<dbReference type="KEGG" id="xcb:XC_1752"/>
<protein>
    <submittedName>
        <fullName evidence="5">Transcriptional regulator araC family</fullName>
    </submittedName>
</protein>
<dbReference type="Gene3D" id="3.40.50.880">
    <property type="match status" value="1"/>
</dbReference>
<dbReference type="Pfam" id="PF12833">
    <property type="entry name" value="HTH_18"/>
    <property type="match status" value="1"/>
</dbReference>
<dbReference type="PANTHER" id="PTHR43130">
    <property type="entry name" value="ARAC-FAMILY TRANSCRIPTIONAL REGULATOR"/>
    <property type="match status" value="1"/>
</dbReference>
<dbReference type="CDD" id="cd03137">
    <property type="entry name" value="GATase1_AraC_1"/>
    <property type="match status" value="1"/>
</dbReference>
<evidence type="ECO:0000313" key="6">
    <source>
        <dbReference type="Proteomes" id="UP000000420"/>
    </source>
</evidence>
<accession>A0A0H2X872</accession>
<dbReference type="RefSeq" id="WP_011037507.1">
    <property type="nucleotide sequence ID" value="NC_007086.1"/>
</dbReference>
<keyword evidence="3" id="KW-0804">Transcription</keyword>
<dbReference type="HOGENOM" id="CLU_000445_59_0_6"/>
<dbReference type="GO" id="GO:0043565">
    <property type="term" value="F:sequence-specific DNA binding"/>
    <property type="evidence" value="ECO:0007669"/>
    <property type="project" value="InterPro"/>
</dbReference>
<organism evidence="5 6">
    <name type="scientific">Xanthomonas campestris pv. campestris (strain 8004)</name>
    <dbReference type="NCBI Taxonomy" id="314565"/>
    <lineage>
        <taxon>Bacteria</taxon>
        <taxon>Pseudomonadati</taxon>
        <taxon>Pseudomonadota</taxon>
        <taxon>Gammaproteobacteria</taxon>
        <taxon>Lysobacterales</taxon>
        <taxon>Lysobacteraceae</taxon>
        <taxon>Xanthomonas</taxon>
    </lineage>
</organism>
<feature type="domain" description="HTH araC/xylS-type" evidence="4">
    <location>
        <begin position="224"/>
        <end position="322"/>
    </location>
</feature>
<evidence type="ECO:0000313" key="5">
    <source>
        <dbReference type="EMBL" id="AAY48815.1"/>
    </source>
</evidence>
<evidence type="ECO:0000256" key="1">
    <source>
        <dbReference type="ARBA" id="ARBA00023015"/>
    </source>
</evidence>
<dbReference type="InterPro" id="IPR018060">
    <property type="entry name" value="HTH_AraC"/>
</dbReference>
<proteinExistence type="predicted"/>
<dbReference type="PROSITE" id="PS01124">
    <property type="entry name" value="HTH_ARAC_FAMILY_2"/>
    <property type="match status" value="1"/>
</dbReference>
<keyword evidence="1" id="KW-0805">Transcription regulation</keyword>
<dbReference type="SMART" id="SM00342">
    <property type="entry name" value="HTH_ARAC"/>
    <property type="match status" value="1"/>
</dbReference>
<evidence type="ECO:0000256" key="2">
    <source>
        <dbReference type="ARBA" id="ARBA00023125"/>
    </source>
</evidence>
<dbReference type="InterPro" id="IPR018062">
    <property type="entry name" value="HTH_AraC-typ_CS"/>
</dbReference>
<evidence type="ECO:0000256" key="3">
    <source>
        <dbReference type="ARBA" id="ARBA00023163"/>
    </source>
</evidence>
<dbReference type="SUPFAM" id="SSF52317">
    <property type="entry name" value="Class I glutamine amidotransferase-like"/>
    <property type="match status" value="1"/>
</dbReference>
<dbReference type="GO" id="GO:0003700">
    <property type="term" value="F:DNA-binding transcription factor activity"/>
    <property type="evidence" value="ECO:0007669"/>
    <property type="project" value="InterPro"/>
</dbReference>
<dbReference type="Proteomes" id="UP000000420">
    <property type="component" value="Chromosome"/>
</dbReference>
<dbReference type="PROSITE" id="PS00041">
    <property type="entry name" value="HTH_ARAC_FAMILY_1"/>
    <property type="match status" value="1"/>
</dbReference>
<dbReference type="PANTHER" id="PTHR43130:SF3">
    <property type="entry name" value="HTH-TYPE TRANSCRIPTIONAL REGULATOR RV1931C"/>
    <property type="match status" value="1"/>
</dbReference>
<reference evidence="5 6" key="1">
    <citation type="journal article" date="2005" name="Genome Res.">
        <title>Comparative and functional genomic analyses of the pathogenicity of phytopathogen Xanthomonas campestris pv. campestris.</title>
        <authorList>
            <person name="Qian W."/>
            <person name="Jia Y."/>
            <person name="Ren S.X."/>
            <person name="He Y.Q."/>
            <person name="Feng J.X."/>
            <person name="Lu L.F."/>
            <person name="Sun Q."/>
            <person name="Ying G."/>
            <person name="Tang D.J."/>
            <person name="Tang H."/>
            <person name="Wu W."/>
            <person name="Hao P."/>
            <person name="Wang L."/>
            <person name="Jiang B.L."/>
            <person name="Zeng S."/>
            <person name="Gu W.Y."/>
            <person name="Lu G."/>
            <person name="Rong L."/>
            <person name="Tian Y."/>
            <person name="Yao Z."/>
            <person name="Fu G."/>
            <person name="Chen B."/>
            <person name="Fang R."/>
            <person name="Qiang B."/>
            <person name="Chen Z."/>
            <person name="Zhao G.P."/>
            <person name="Tang J.L."/>
            <person name="He C."/>
        </authorList>
    </citation>
    <scope>NUCLEOTIDE SEQUENCE [LARGE SCALE GENOMIC DNA]</scope>
    <source>
        <strain evidence="5 6">8004</strain>
    </source>
</reference>
<dbReference type="InterPro" id="IPR029062">
    <property type="entry name" value="Class_I_gatase-like"/>
</dbReference>
<keyword evidence="2" id="KW-0238">DNA-binding</keyword>
<dbReference type="AlphaFoldDB" id="A0A0H2X872"/>
<dbReference type="InterPro" id="IPR009057">
    <property type="entry name" value="Homeodomain-like_sf"/>
</dbReference>
<sequence length="333" mass="36624">MRAQRSVPPSPAPISVVVVAPAGISPFHLSVPMMIFDLQPDDRPLFTLRIAAEDTRVALAGGQVGVTPDGDLSLLDQAEVLIVPGWADLDRAPSAALRAALVAATQRGAHVVGLCYGAYALAYAGLLDGKLASTHWHAEADFHHRFPRVRLDMNALYVDEQRIVTSAGTGAALDCCMYLVRKLCGARQANAIARMMVLPQHRDGGQAQYIDQPVPASPQDAALSRLLDFMRADLQQDHALDALAERVAMSRRSFTRRFHKATGMTVGEWLGAERLRRAKDLLESTALSIEQVAEQSGYKSAVSFRQRFNQAFQTSPREWRKRFTLLEQESLRV</sequence>
<gene>
    <name evidence="5" type="ordered locus">XC_1752</name>
</gene>
<dbReference type="EMBL" id="CP000050">
    <property type="protein sequence ID" value="AAY48815.1"/>
    <property type="molecule type" value="Genomic_DNA"/>
</dbReference>